<reference evidence="1 2" key="1">
    <citation type="journal article" date="2023" name="Hortic Res">
        <title>Pangenome of water caltrop reveals structural variations and asymmetric subgenome divergence after allopolyploidization.</title>
        <authorList>
            <person name="Zhang X."/>
            <person name="Chen Y."/>
            <person name="Wang L."/>
            <person name="Yuan Y."/>
            <person name="Fang M."/>
            <person name="Shi L."/>
            <person name="Lu R."/>
            <person name="Comes H.P."/>
            <person name="Ma Y."/>
            <person name="Chen Y."/>
            <person name="Huang G."/>
            <person name="Zhou Y."/>
            <person name="Zheng Z."/>
            <person name="Qiu Y."/>
        </authorList>
    </citation>
    <scope>NUCLEOTIDE SEQUENCE [LARGE SCALE GENOMIC DNA]</scope>
    <source>
        <tissue evidence="1">Roots</tissue>
    </source>
</reference>
<sequence>MPSLARKAGISTDRAHMAFDVAPDKAYICYVSPITASTALSLNPETKSLWIILISTRGQLPRDDLIRRPFYTRWTR</sequence>
<gene>
    <name evidence="1" type="ORF">SAY87_027284</name>
</gene>
<evidence type="ECO:0000313" key="1">
    <source>
        <dbReference type="EMBL" id="KAK4749835.1"/>
    </source>
</evidence>
<dbReference type="Proteomes" id="UP001345219">
    <property type="component" value="Chromosome 21"/>
</dbReference>
<organism evidence="1 2">
    <name type="scientific">Trapa incisa</name>
    <dbReference type="NCBI Taxonomy" id="236973"/>
    <lineage>
        <taxon>Eukaryota</taxon>
        <taxon>Viridiplantae</taxon>
        <taxon>Streptophyta</taxon>
        <taxon>Embryophyta</taxon>
        <taxon>Tracheophyta</taxon>
        <taxon>Spermatophyta</taxon>
        <taxon>Magnoliopsida</taxon>
        <taxon>eudicotyledons</taxon>
        <taxon>Gunneridae</taxon>
        <taxon>Pentapetalae</taxon>
        <taxon>rosids</taxon>
        <taxon>malvids</taxon>
        <taxon>Myrtales</taxon>
        <taxon>Lythraceae</taxon>
        <taxon>Trapa</taxon>
    </lineage>
</organism>
<proteinExistence type="predicted"/>
<evidence type="ECO:0000313" key="2">
    <source>
        <dbReference type="Proteomes" id="UP001345219"/>
    </source>
</evidence>
<name>A0AAN7H0N1_9MYRT</name>
<comment type="caution">
    <text evidence="1">The sequence shown here is derived from an EMBL/GenBank/DDBJ whole genome shotgun (WGS) entry which is preliminary data.</text>
</comment>
<protein>
    <submittedName>
        <fullName evidence="1">Uncharacterized protein</fullName>
    </submittedName>
</protein>
<dbReference type="AlphaFoldDB" id="A0AAN7H0N1"/>
<dbReference type="EMBL" id="JAXIOK010000018">
    <property type="protein sequence ID" value="KAK4749835.1"/>
    <property type="molecule type" value="Genomic_DNA"/>
</dbReference>
<keyword evidence="2" id="KW-1185">Reference proteome</keyword>
<accession>A0AAN7H0N1</accession>